<evidence type="ECO:0000313" key="2">
    <source>
        <dbReference type="Proteomes" id="UP000663842"/>
    </source>
</evidence>
<comment type="caution">
    <text evidence="1">The sequence shown here is derived from an EMBL/GenBank/DDBJ whole genome shotgun (WGS) entry which is preliminary data.</text>
</comment>
<dbReference type="EMBL" id="CAJOBF010000813">
    <property type="protein sequence ID" value="CAF3873239.1"/>
    <property type="molecule type" value="Genomic_DNA"/>
</dbReference>
<dbReference type="AlphaFoldDB" id="A0A819FY88"/>
<evidence type="ECO:0000313" key="1">
    <source>
        <dbReference type="EMBL" id="CAF3873239.1"/>
    </source>
</evidence>
<reference evidence="1" key="1">
    <citation type="submission" date="2021-02" db="EMBL/GenBank/DDBJ databases">
        <authorList>
            <person name="Nowell W R."/>
        </authorList>
    </citation>
    <scope>NUCLEOTIDE SEQUENCE</scope>
</reference>
<organism evidence="1 2">
    <name type="scientific">Rotaria magnacalcarata</name>
    <dbReference type="NCBI Taxonomy" id="392030"/>
    <lineage>
        <taxon>Eukaryota</taxon>
        <taxon>Metazoa</taxon>
        <taxon>Spiralia</taxon>
        <taxon>Gnathifera</taxon>
        <taxon>Rotifera</taxon>
        <taxon>Eurotatoria</taxon>
        <taxon>Bdelloidea</taxon>
        <taxon>Philodinida</taxon>
        <taxon>Philodinidae</taxon>
        <taxon>Rotaria</taxon>
    </lineage>
</organism>
<name>A0A819FY88_9BILA</name>
<gene>
    <name evidence="1" type="ORF">UXM345_LOCUS9051</name>
</gene>
<proteinExistence type="predicted"/>
<protein>
    <submittedName>
        <fullName evidence="1">Uncharacterized protein</fullName>
    </submittedName>
</protein>
<dbReference type="Proteomes" id="UP000663842">
    <property type="component" value="Unassembled WGS sequence"/>
</dbReference>
<sequence length="177" mass="19969">MCLFSSHSLTHIPSIYTPLSSTIKLVPSLCYSCVINIKKAQGSLTVKKHRLVNDLKRKVEDHTVNVPAAVDKEIADLGLDNEDMLEPFIEIVQMFPPLPNDQTFEISKQFSQTKRSESIIIYDGYKKKYDGRFLLFSTDELLQQLCETEFSLVDGTFASSPTGFEQLVIIMGSINDE</sequence>
<feature type="non-terminal residue" evidence="1">
    <location>
        <position position="1"/>
    </location>
</feature>
<accession>A0A819FY88</accession>